<evidence type="ECO:0000256" key="2">
    <source>
        <dbReference type="ARBA" id="ARBA00022679"/>
    </source>
</evidence>
<dbReference type="InterPro" id="IPR000863">
    <property type="entry name" value="Sulfotransferase_dom"/>
</dbReference>
<dbReference type="GO" id="GO:0008146">
    <property type="term" value="F:sulfotransferase activity"/>
    <property type="evidence" value="ECO:0007669"/>
    <property type="project" value="InterPro"/>
</dbReference>
<comment type="caution">
    <text evidence="5">The sequence shown here is derived from an EMBL/GenBank/DDBJ whole genome shotgun (WGS) entry which is preliminary data.</text>
</comment>
<dbReference type="Pfam" id="PF00685">
    <property type="entry name" value="Sulfotransfer_1"/>
    <property type="match status" value="1"/>
</dbReference>
<dbReference type="PANTHER" id="PTHR11783">
    <property type="entry name" value="SULFOTRANSFERASE SULT"/>
    <property type="match status" value="1"/>
</dbReference>
<protein>
    <submittedName>
        <fullName evidence="5">Sulfotransferase</fullName>
    </submittedName>
</protein>
<evidence type="ECO:0000256" key="3">
    <source>
        <dbReference type="SAM" id="MobiDB-lite"/>
    </source>
</evidence>
<proteinExistence type="inferred from homology"/>
<evidence type="ECO:0000313" key="5">
    <source>
        <dbReference type="EMBL" id="PZF75533.1"/>
    </source>
</evidence>
<dbReference type="Proteomes" id="UP000248795">
    <property type="component" value="Unassembled WGS sequence"/>
</dbReference>
<keyword evidence="6" id="KW-1185">Reference proteome</keyword>
<evidence type="ECO:0000259" key="4">
    <source>
        <dbReference type="Pfam" id="PF00685"/>
    </source>
</evidence>
<dbReference type="RefSeq" id="WP_111199727.1">
    <property type="nucleotide sequence ID" value="NZ_QKVK01000009.1"/>
</dbReference>
<feature type="domain" description="Sulfotransferase" evidence="4">
    <location>
        <begin position="49"/>
        <end position="297"/>
    </location>
</feature>
<dbReference type="Gene3D" id="3.40.50.300">
    <property type="entry name" value="P-loop containing nucleotide triphosphate hydrolases"/>
    <property type="match status" value="1"/>
</dbReference>
<comment type="similarity">
    <text evidence="1">Belongs to the sulfotransferase 1 family.</text>
</comment>
<reference evidence="6" key="1">
    <citation type="submission" date="2018-06" db="EMBL/GenBank/DDBJ databases">
        <title>Aestuariibacter litoralis strain KCTC 52945T.</title>
        <authorList>
            <person name="Li X."/>
            <person name="Salam N."/>
            <person name="Li J.-L."/>
            <person name="Chen Y.-M."/>
            <person name="Yang Z.-W."/>
            <person name="Zhang L.-Y."/>
            <person name="Han M.-X."/>
            <person name="Xiao M."/>
            <person name="Li W.-J."/>
        </authorList>
    </citation>
    <scope>NUCLEOTIDE SEQUENCE [LARGE SCALE GENOMIC DNA]</scope>
    <source>
        <strain evidence="6">KCTC 52945</strain>
    </source>
</reference>
<feature type="region of interest" description="Disordered" evidence="3">
    <location>
        <begin position="245"/>
        <end position="268"/>
    </location>
</feature>
<organism evidence="5 6">
    <name type="scientific">Aestuariivirga litoralis</name>
    <dbReference type="NCBI Taxonomy" id="2650924"/>
    <lineage>
        <taxon>Bacteria</taxon>
        <taxon>Pseudomonadati</taxon>
        <taxon>Pseudomonadota</taxon>
        <taxon>Alphaproteobacteria</taxon>
        <taxon>Hyphomicrobiales</taxon>
        <taxon>Aestuariivirgaceae</taxon>
        <taxon>Aestuariivirga</taxon>
    </lineage>
</organism>
<dbReference type="AlphaFoldDB" id="A0A2W2C5X0"/>
<gene>
    <name evidence="5" type="ORF">DK847_16950</name>
</gene>
<dbReference type="EMBL" id="QKVK01000009">
    <property type="protein sequence ID" value="PZF75533.1"/>
    <property type="molecule type" value="Genomic_DNA"/>
</dbReference>
<accession>A0A2W2C5X0</accession>
<evidence type="ECO:0000256" key="1">
    <source>
        <dbReference type="ARBA" id="ARBA00005771"/>
    </source>
</evidence>
<evidence type="ECO:0000313" key="6">
    <source>
        <dbReference type="Proteomes" id="UP000248795"/>
    </source>
</evidence>
<sequence length="305" mass="35047">MPLPNAFDLRVGLRQLISRGTAVLPRDTGIRFERWFRGYEEKKKLEAADAAIVSFGKSGRTWVRVMLWRYFAHRNGYASEGISAFNEFRDRHPGVPVLFFTHDNYLKDWFGHDRKAEIYRDLPTVLLVRDPRDTAVSQFFQWKHRMEPRKKVINDYPLPDDTSVHDFIAGAQAGLPKIIGFMNDWADAAPRMKKLLVVRYEDLRADTKKELGRIVTFLGQQPTDADLEDAVTFASIDNMRRMETENAKKAGGQRSMKPGNADDPSSFKVRRGKVGGWRDYVTDEQADALDRLVRDTLNPVYGYNG</sequence>
<keyword evidence="2 5" id="KW-0808">Transferase</keyword>
<name>A0A2W2C5X0_9HYPH</name>
<dbReference type="SUPFAM" id="SSF52540">
    <property type="entry name" value="P-loop containing nucleoside triphosphate hydrolases"/>
    <property type="match status" value="1"/>
</dbReference>
<dbReference type="InterPro" id="IPR027417">
    <property type="entry name" value="P-loop_NTPase"/>
</dbReference>